<gene>
    <name evidence="2" type="ORF">SAMN06297280_3045</name>
</gene>
<dbReference type="InterPro" id="IPR013815">
    <property type="entry name" value="ATP_grasp_subdomain_1"/>
</dbReference>
<accession>A0A285J6U1</accession>
<dbReference type="Gene3D" id="3.30.470.20">
    <property type="entry name" value="ATP-grasp fold, B domain"/>
    <property type="match status" value="1"/>
</dbReference>
<name>A0A285J6U1_9GAMM</name>
<dbReference type="InterPro" id="IPR048764">
    <property type="entry name" value="PylC_N"/>
</dbReference>
<dbReference type="Gene3D" id="3.30.1490.20">
    <property type="entry name" value="ATP-grasp fold, A domain"/>
    <property type="match status" value="1"/>
</dbReference>
<dbReference type="Pfam" id="PF21360">
    <property type="entry name" value="PylC-like_N"/>
    <property type="match status" value="1"/>
</dbReference>
<protein>
    <submittedName>
        <fullName evidence="2">Carbamoyl-phosphate synthase large subunit</fullName>
    </submittedName>
</protein>
<keyword evidence="3" id="KW-1185">Reference proteome</keyword>
<dbReference type="AlphaFoldDB" id="A0A285J6U1"/>
<dbReference type="SUPFAM" id="SSF56059">
    <property type="entry name" value="Glutathione synthetase ATP-binding domain-like"/>
    <property type="match status" value="1"/>
</dbReference>
<dbReference type="EMBL" id="OBEB01000006">
    <property type="protein sequence ID" value="SNY56035.1"/>
    <property type="molecule type" value="Genomic_DNA"/>
</dbReference>
<dbReference type="GO" id="GO:0003824">
    <property type="term" value="F:catalytic activity"/>
    <property type="evidence" value="ECO:0007669"/>
    <property type="project" value="UniProtKB-ARBA"/>
</dbReference>
<sequence length="325" mass="35419">MTESQAGAALLLTSAGAKIPMLQAARQAWLRLFPTGGIIAGDMQPLCVSRAFADSFWQMPATVNANKAELRRGCIERNIKVILPSRDGELLFWAESKPYFAEAGIQIIVSPATGTALCLDKLAFADFGQQHQLPIIPASLHIDNVIAEQFVVKERFGAGAKSIGLALSKAQAIQHAKQLQNPLYQPMQSGKEVSIDAWLDQDSSVKGLVLRQRDKVVAGESQISTTFTDAALTQQCSKILRQLKLTGPVVMQAIIDAKGKPHIIECNSRFGGASTLSILAGLDSLYWSFLQAMQPEATLTAYTAATQSIRQLRYSMDTYQYDPDF</sequence>
<dbReference type="Proteomes" id="UP000219353">
    <property type="component" value="Unassembled WGS sequence"/>
</dbReference>
<evidence type="ECO:0000313" key="2">
    <source>
        <dbReference type="EMBL" id="SNY56035.1"/>
    </source>
</evidence>
<dbReference type="Gene3D" id="3.40.50.20">
    <property type="match status" value="1"/>
</dbReference>
<evidence type="ECO:0000313" key="3">
    <source>
        <dbReference type="Proteomes" id="UP000219353"/>
    </source>
</evidence>
<dbReference type="OrthoDB" id="9765608at2"/>
<dbReference type="RefSeq" id="WP_097112233.1">
    <property type="nucleotide sequence ID" value="NZ_OBEB01000006.1"/>
</dbReference>
<dbReference type="Pfam" id="PF15632">
    <property type="entry name" value="ATPgrasp_Ter"/>
    <property type="match status" value="1"/>
</dbReference>
<evidence type="ECO:0000259" key="1">
    <source>
        <dbReference type="Pfam" id="PF21360"/>
    </source>
</evidence>
<organism evidence="2 3">
    <name type="scientific">Arsukibacterium tuosuense</name>
    <dbReference type="NCBI Taxonomy" id="1323745"/>
    <lineage>
        <taxon>Bacteria</taxon>
        <taxon>Pseudomonadati</taxon>
        <taxon>Pseudomonadota</taxon>
        <taxon>Gammaproteobacteria</taxon>
        <taxon>Chromatiales</taxon>
        <taxon>Chromatiaceae</taxon>
        <taxon>Arsukibacterium</taxon>
    </lineage>
</organism>
<feature type="domain" description="PylC N-terminal" evidence="1">
    <location>
        <begin position="10"/>
        <end position="108"/>
    </location>
</feature>
<reference evidence="3" key="1">
    <citation type="submission" date="2017-09" db="EMBL/GenBank/DDBJ databases">
        <authorList>
            <person name="Varghese N."/>
            <person name="Submissions S."/>
        </authorList>
    </citation>
    <scope>NUCLEOTIDE SEQUENCE [LARGE SCALE GENOMIC DNA]</scope>
    <source>
        <strain evidence="3">CGMCC 1.12461</strain>
    </source>
</reference>
<proteinExistence type="predicted"/>
<dbReference type="GO" id="GO:0005524">
    <property type="term" value="F:ATP binding"/>
    <property type="evidence" value="ECO:0007669"/>
    <property type="project" value="InterPro"/>
</dbReference>